<sequence>MLQQQEQIEPMNKSNKKSSVKWNTSALKALATKYAFSTRYIKQCITGERTPIFADRIKAEYVALKTDLDNLLNNDKL</sequence>
<evidence type="ECO:0000313" key="1">
    <source>
        <dbReference type="EMBL" id="MDI5894359.1"/>
    </source>
</evidence>
<reference evidence="1 2" key="1">
    <citation type="submission" date="2023-04" db="EMBL/GenBank/DDBJ databases">
        <title>Two novel species of Flavobacterium.</title>
        <authorList>
            <person name="Liu Q."/>
            <person name="Xin Y.-H."/>
        </authorList>
    </citation>
    <scope>NUCLEOTIDE SEQUENCE [LARGE SCALE GENOMIC DNA]</scope>
    <source>
        <strain evidence="1 2">LB1P51</strain>
    </source>
</reference>
<protein>
    <recommendedName>
        <fullName evidence="3">XRE family transcriptional regulator</fullName>
    </recommendedName>
</protein>
<evidence type="ECO:0000313" key="2">
    <source>
        <dbReference type="Proteomes" id="UP001243403"/>
    </source>
</evidence>
<evidence type="ECO:0008006" key="3">
    <source>
        <dbReference type="Google" id="ProtNLM"/>
    </source>
</evidence>
<dbReference type="EMBL" id="JASCRZ010000002">
    <property type="protein sequence ID" value="MDI5894359.1"/>
    <property type="molecule type" value="Genomic_DNA"/>
</dbReference>
<dbReference type="Proteomes" id="UP001243403">
    <property type="component" value="Unassembled WGS sequence"/>
</dbReference>
<gene>
    <name evidence="1" type="ORF">QLS65_05610</name>
</gene>
<dbReference type="RefSeq" id="WP_282715817.1">
    <property type="nucleotide sequence ID" value="NZ_JASCRZ010000002.1"/>
</dbReference>
<name>A0ABT6V807_9FLAO</name>
<accession>A0ABT6V807</accession>
<keyword evidence="2" id="KW-1185">Reference proteome</keyword>
<proteinExistence type="predicted"/>
<organism evidence="1 2">
    <name type="scientific">Flavobacterium algoritolerans</name>
    <dbReference type="NCBI Taxonomy" id="3041254"/>
    <lineage>
        <taxon>Bacteria</taxon>
        <taxon>Pseudomonadati</taxon>
        <taxon>Bacteroidota</taxon>
        <taxon>Flavobacteriia</taxon>
        <taxon>Flavobacteriales</taxon>
        <taxon>Flavobacteriaceae</taxon>
        <taxon>Flavobacterium</taxon>
    </lineage>
</organism>
<comment type="caution">
    <text evidence="1">The sequence shown here is derived from an EMBL/GenBank/DDBJ whole genome shotgun (WGS) entry which is preliminary data.</text>
</comment>